<evidence type="ECO:0000256" key="4">
    <source>
        <dbReference type="ARBA" id="ARBA00022475"/>
    </source>
</evidence>
<evidence type="ECO:0000256" key="7">
    <source>
        <dbReference type="ARBA" id="ARBA00023136"/>
    </source>
</evidence>
<evidence type="ECO:0000256" key="9">
    <source>
        <dbReference type="SAM" id="Phobius"/>
    </source>
</evidence>
<dbReference type="RefSeq" id="WP_036129481.1">
    <property type="nucleotide sequence ID" value="NZ_ANIE01000003.1"/>
</dbReference>
<comment type="function">
    <text evidence="1">Part of the ABC transporter complex LptBFG involved in the translocation of lipopolysaccharide (LPS) from the inner membrane to the outer membrane.</text>
</comment>
<evidence type="ECO:0000256" key="8">
    <source>
        <dbReference type="ARBA" id="ARBA00026081"/>
    </source>
</evidence>
<feature type="transmembrane region" description="Helical" evidence="9">
    <location>
        <begin position="298"/>
        <end position="315"/>
    </location>
</feature>
<name>A0A072N660_9GAMM</name>
<reference evidence="10 11" key="1">
    <citation type="submission" date="2012-12" db="EMBL/GenBank/DDBJ databases">
        <title>Genome assembly of Marinobacter sp. AK21.</title>
        <authorList>
            <person name="Khatri I."/>
            <person name="Kumar R."/>
            <person name="Vaidya B."/>
            <person name="Subramanian S."/>
            <person name="Pinnaka A."/>
        </authorList>
    </citation>
    <scope>NUCLEOTIDE SEQUENCE [LARGE SCALE GENOMIC DNA]</scope>
    <source>
        <strain evidence="10 11">AK21</strain>
    </source>
</reference>
<evidence type="ECO:0000256" key="6">
    <source>
        <dbReference type="ARBA" id="ARBA00022989"/>
    </source>
</evidence>
<dbReference type="GO" id="GO:0055085">
    <property type="term" value="P:transmembrane transport"/>
    <property type="evidence" value="ECO:0007669"/>
    <property type="project" value="InterPro"/>
</dbReference>
<dbReference type="InterPro" id="IPR030923">
    <property type="entry name" value="LptG"/>
</dbReference>
<evidence type="ECO:0000256" key="1">
    <source>
        <dbReference type="ARBA" id="ARBA00002265"/>
    </source>
</evidence>
<dbReference type="EMBL" id="ANIE01000003">
    <property type="protein sequence ID" value="KEF32737.1"/>
    <property type="molecule type" value="Genomic_DNA"/>
</dbReference>
<dbReference type="Pfam" id="PF03739">
    <property type="entry name" value="LptF_LptG"/>
    <property type="match status" value="1"/>
</dbReference>
<feature type="transmembrane region" description="Helical" evidence="9">
    <location>
        <begin position="102"/>
        <end position="121"/>
    </location>
</feature>
<dbReference type="STRING" id="1137280.D777_01371"/>
<evidence type="ECO:0000256" key="2">
    <source>
        <dbReference type="ARBA" id="ARBA00004651"/>
    </source>
</evidence>
<keyword evidence="11" id="KW-1185">Reference proteome</keyword>
<evidence type="ECO:0000256" key="5">
    <source>
        <dbReference type="ARBA" id="ARBA00022692"/>
    </source>
</evidence>
<protein>
    <submittedName>
        <fullName evidence="10">Permease</fullName>
    </submittedName>
</protein>
<feature type="transmembrane region" description="Helical" evidence="9">
    <location>
        <begin position="272"/>
        <end position="291"/>
    </location>
</feature>
<dbReference type="OrthoDB" id="9776227at2"/>
<dbReference type="Proteomes" id="UP000035057">
    <property type="component" value="Unassembled WGS sequence"/>
</dbReference>
<organism evidence="10 11">
    <name type="scientific">Marinobacter nitratireducens</name>
    <dbReference type="NCBI Taxonomy" id="1137280"/>
    <lineage>
        <taxon>Bacteria</taxon>
        <taxon>Pseudomonadati</taxon>
        <taxon>Pseudomonadota</taxon>
        <taxon>Gammaproteobacteria</taxon>
        <taxon>Pseudomonadales</taxon>
        <taxon>Marinobacteraceae</taxon>
        <taxon>Marinobacter</taxon>
    </lineage>
</organism>
<sequence length="353" mass="38680">MRRIDGYVMRTVGGAMFLVMVVVLSLDLIFAFIAELEDTRNGYQTLDALWYVFLTLPRRIYDYLPLGAFMGCLVGLGSMASSSELTVIRAAGVSLRRIVWSAMKPALVVVMLGVVIGEYVAPPAERFAQSDKAVALGAGRSVAAASGVWHREGDEFIHLNAVQPNGVLHGVSLFTFNDQRKLLSSSFARRAIYQGDYWLLEDVRTTRIGSDGTEVTEARTRRWDTGLSPDVLSVLIVKPENLSMSGLYTYASYLGDQDLNASPYWLAFWKKALMPLGTSVMVLVAISFIFGPLRSVTMGFRIFTGLMVGLLFKYMQDLLGPMSLVYGFNPMLAVLIPIAVSALAGAALMKRAG</sequence>
<evidence type="ECO:0000313" key="10">
    <source>
        <dbReference type="EMBL" id="KEF32737.1"/>
    </source>
</evidence>
<dbReference type="GO" id="GO:0043190">
    <property type="term" value="C:ATP-binding cassette (ABC) transporter complex"/>
    <property type="evidence" value="ECO:0007669"/>
    <property type="project" value="InterPro"/>
</dbReference>
<keyword evidence="4" id="KW-1003">Cell membrane</keyword>
<dbReference type="GO" id="GO:0015920">
    <property type="term" value="P:lipopolysaccharide transport"/>
    <property type="evidence" value="ECO:0007669"/>
    <property type="project" value="TreeGrafter"/>
</dbReference>
<comment type="subunit">
    <text evidence="8">Component of the lipopolysaccharide transport and assembly complex. The LptBFG transporter is composed of two ATP-binding proteins (LptB) and two transmembrane proteins (LptF and LptG).</text>
</comment>
<feature type="transmembrane region" description="Helical" evidence="9">
    <location>
        <begin position="327"/>
        <end position="349"/>
    </location>
</feature>
<gene>
    <name evidence="10" type="ORF">D777_01371</name>
</gene>
<accession>A0A072N660</accession>
<dbReference type="AlphaFoldDB" id="A0A072N660"/>
<dbReference type="InterPro" id="IPR005495">
    <property type="entry name" value="LptG/LptF_permease"/>
</dbReference>
<dbReference type="PANTHER" id="PTHR33529">
    <property type="entry name" value="SLR0882 PROTEIN-RELATED"/>
    <property type="match status" value="1"/>
</dbReference>
<evidence type="ECO:0000313" key="11">
    <source>
        <dbReference type="Proteomes" id="UP000035057"/>
    </source>
</evidence>
<feature type="transmembrane region" description="Helical" evidence="9">
    <location>
        <begin position="12"/>
        <end position="34"/>
    </location>
</feature>
<dbReference type="NCBIfam" id="TIGR04408">
    <property type="entry name" value="LptG_lptG"/>
    <property type="match status" value="1"/>
</dbReference>
<keyword evidence="6 9" id="KW-1133">Transmembrane helix</keyword>
<comment type="caution">
    <text evidence="10">The sequence shown here is derived from an EMBL/GenBank/DDBJ whole genome shotgun (WGS) entry which is preliminary data.</text>
</comment>
<evidence type="ECO:0000256" key="3">
    <source>
        <dbReference type="ARBA" id="ARBA00007725"/>
    </source>
</evidence>
<keyword evidence="7 9" id="KW-0472">Membrane</keyword>
<dbReference type="PATRIC" id="fig|1137280.3.peg.1186"/>
<keyword evidence="5 9" id="KW-0812">Transmembrane</keyword>
<proteinExistence type="inferred from homology"/>
<dbReference type="PANTHER" id="PTHR33529:SF2">
    <property type="entry name" value="LIPOPOLYSACCHARIDE EXPORT SYSTEM PERMEASE PROTEIN LPTG"/>
    <property type="match status" value="1"/>
</dbReference>
<feature type="transmembrane region" description="Helical" evidence="9">
    <location>
        <begin position="63"/>
        <end position="81"/>
    </location>
</feature>
<comment type="similarity">
    <text evidence="3">Belongs to the LptF/LptG family.</text>
</comment>
<comment type="subcellular location">
    <subcellularLocation>
        <location evidence="2">Cell membrane</location>
        <topology evidence="2">Multi-pass membrane protein</topology>
    </subcellularLocation>
</comment>